<evidence type="ECO:0000313" key="2">
    <source>
        <dbReference type="EMBL" id="SUG33499.1"/>
    </source>
</evidence>
<dbReference type="Proteomes" id="UP000254762">
    <property type="component" value="Unassembled WGS sequence"/>
</dbReference>
<evidence type="ECO:0000313" key="3">
    <source>
        <dbReference type="Proteomes" id="UP000254762"/>
    </source>
</evidence>
<dbReference type="GO" id="GO:0005886">
    <property type="term" value="C:plasma membrane"/>
    <property type="evidence" value="ECO:0007669"/>
    <property type="project" value="TreeGrafter"/>
</dbReference>
<organism evidence="2 3">
    <name type="scientific">Salmonella enterica subsp. arizonae</name>
    <dbReference type="NCBI Taxonomy" id="59203"/>
    <lineage>
        <taxon>Bacteria</taxon>
        <taxon>Pseudomonadati</taxon>
        <taxon>Pseudomonadota</taxon>
        <taxon>Gammaproteobacteria</taxon>
        <taxon>Enterobacterales</taxon>
        <taxon>Enterobacteriaceae</taxon>
        <taxon>Salmonella</taxon>
    </lineage>
</organism>
<dbReference type="AlphaFoldDB" id="A0A379SVD1"/>
<keyword evidence="1" id="KW-1133">Transmembrane helix</keyword>
<dbReference type="PANTHER" id="PTHR30161">
    <property type="entry name" value="FLAGELLAR EXPORT PROTEIN, MEMBRANE FLHA SUBUNIT-RELATED"/>
    <property type="match status" value="1"/>
</dbReference>
<dbReference type="GO" id="GO:0009306">
    <property type="term" value="P:protein secretion"/>
    <property type="evidence" value="ECO:0007669"/>
    <property type="project" value="InterPro"/>
</dbReference>
<proteinExistence type="predicted"/>
<dbReference type="InterPro" id="IPR001712">
    <property type="entry name" value="T3SS_FHIPEP"/>
</dbReference>
<keyword evidence="1" id="KW-0472">Membrane</keyword>
<sequence length="173" mass="19054">MLLAFIPGFPFIILAFFSALLALPIILIRRKKAVVSVSGAEAPEKDSMVPGACPLILRLTPTLHSADLIRDIDAMRWLVFEDTGVPLPEVNIEVLPEPTEKLTVLLYQEPVFSLSIPTQADYLLIGADASVVGESQTLPNGMGQICWLQKTWAIRRKVLGWKFLLAANVSLPY</sequence>
<keyword evidence="1" id="KW-0812">Transmembrane</keyword>
<evidence type="ECO:0000256" key="1">
    <source>
        <dbReference type="SAM" id="Phobius"/>
    </source>
</evidence>
<accession>A0A379SVD1</accession>
<protein>
    <submittedName>
        <fullName evidence="2">Secretion system apparatus protein SsaV</fullName>
    </submittedName>
</protein>
<dbReference type="EMBL" id="UGXD01000002">
    <property type="protein sequence ID" value="SUG33499.1"/>
    <property type="molecule type" value="Genomic_DNA"/>
</dbReference>
<feature type="transmembrane region" description="Helical" evidence="1">
    <location>
        <begin position="6"/>
        <end position="28"/>
    </location>
</feature>
<gene>
    <name evidence="2" type="primary">ssaV_2</name>
    <name evidence="2" type="ORF">NCTC7304_02978</name>
</gene>
<dbReference type="InterPro" id="IPR042194">
    <property type="entry name" value="FHIPEP_1"/>
</dbReference>
<dbReference type="PANTHER" id="PTHR30161:SF3">
    <property type="entry name" value="SECRETION SYSTEM APPARATUS PROTEIN SSAV"/>
    <property type="match status" value="1"/>
</dbReference>
<name>A0A379SVD1_SALER</name>
<dbReference type="Gene3D" id="3.40.30.60">
    <property type="entry name" value="FHIPEP family, domain 1"/>
    <property type="match status" value="1"/>
</dbReference>
<reference evidence="2 3" key="1">
    <citation type="submission" date="2018-06" db="EMBL/GenBank/DDBJ databases">
        <authorList>
            <consortium name="Pathogen Informatics"/>
            <person name="Doyle S."/>
        </authorList>
    </citation>
    <scope>NUCLEOTIDE SEQUENCE [LARGE SCALE GENOMIC DNA]</scope>
    <source>
        <strain evidence="2 3">NCTC7304</strain>
    </source>
</reference>